<dbReference type="EMBL" id="JAEUXJ010000036">
    <property type="protein sequence ID" value="MBL6459377.1"/>
    <property type="molecule type" value="Genomic_DNA"/>
</dbReference>
<comment type="caution">
    <text evidence="4">The sequence shown here is derived from an EMBL/GenBank/DDBJ whole genome shotgun (WGS) entry which is preliminary data.</text>
</comment>
<keyword evidence="5" id="KW-1185">Reference proteome</keyword>
<dbReference type="InterPro" id="IPR041698">
    <property type="entry name" value="Methyltransf_25"/>
</dbReference>
<protein>
    <submittedName>
        <fullName evidence="4">Class I SAM-dependent methyltransferase</fullName>
    </submittedName>
</protein>
<dbReference type="Gene3D" id="3.40.50.150">
    <property type="entry name" value="Vaccinia Virus protein VP39"/>
    <property type="match status" value="1"/>
</dbReference>
<dbReference type="Proteomes" id="UP000606490">
    <property type="component" value="Unassembled WGS sequence"/>
</dbReference>
<accession>A0ABS1VCG7</accession>
<dbReference type="PANTHER" id="PTHR43861">
    <property type="entry name" value="TRANS-ACONITATE 2-METHYLTRANSFERASE-RELATED"/>
    <property type="match status" value="1"/>
</dbReference>
<evidence type="ECO:0000256" key="1">
    <source>
        <dbReference type="ARBA" id="ARBA00022603"/>
    </source>
</evidence>
<evidence type="ECO:0000256" key="2">
    <source>
        <dbReference type="ARBA" id="ARBA00022679"/>
    </source>
</evidence>
<dbReference type="SUPFAM" id="SSF53335">
    <property type="entry name" value="S-adenosyl-L-methionine-dependent methyltransferases"/>
    <property type="match status" value="1"/>
</dbReference>
<feature type="domain" description="Methyltransferase" evidence="3">
    <location>
        <begin position="45"/>
        <end position="135"/>
    </location>
</feature>
<dbReference type="PANTHER" id="PTHR43861:SF1">
    <property type="entry name" value="TRANS-ACONITATE 2-METHYLTRANSFERASE"/>
    <property type="match status" value="1"/>
</dbReference>
<reference evidence="4 5" key="1">
    <citation type="submission" date="2021-01" db="EMBL/GenBank/DDBJ databases">
        <title>Belnapia mucosa sp. nov. and Belnapia arida sp. nov., isolated from the Tabernas Desert (Almeria, Spain).</title>
        <authorList>
            <person name="Molina-Menor E."/>
            <person name="Vidal-Verdu A."/>
            <person name="Calonge A."/>
            <person name="Satari L."/>
            <person name="Pereto Magraner J."/>
            <person name="Porcar Miralles M."/>
        </authorList>
    </citation>
    <scope>NUCLEOTIDE SEQUENCE [LARGE SCALE GENOMIC DNA]</scope>
    <source>
        <strain evidence="4 5">T6</strain>
    </source>
</reference>
<sequence>MSDEGEDTIGYYDRNATRFAADTADLDMSALHDRFLRHLPPGGRILDAGCGVGRDALAFAEREYSVVAFDGSAEMVRLARERLGTGAEVRHMRFGDVAWREEFDGIWACASLLHVPAADFPAITTKLAAALRAGGAWYMSFKVGEGEHIRGARMFMNHSETSLRAALKHASVTVVDVWTTADVRPGRQNEGWINAVAVRA</sequence>
<dbReference type="GO" id="GO:0008168">
    <property type="term" value="F:methyltransferase activity"/>
    <property type="evidence" value="ECO:0007669"/>
    <property type="project" value="UniProtKB-KW"/>
</dbReference>
<dbReference type="Pfam" id="PF13649">
    <property type="entry name" value="Methyltransf_25"/>
    <property type="match status" value="1"/>
</dbReference>
<organism evidence="4 5">
    <name type="scientific">Belnapia mucosa</name>
    <dbReference type="NCBI Taxonomy" id="2804532"/>
    <lineage>
        <taxon>Bacteria</taxon>
        <taxon>Pseudomonadati</taxon>
        <taxon>Pseudomonadota</taxon>
        <taxon>Alphaproteobacteria</taxon>
        <taxon>Acetobacterales</taxon>
        <taxon>Roseomonadaceae</taxon>
        <taxon>Belnapia</taxon>
    </lineage>
</organism>
<dbReference type="GO" id="GO:0032259">
    <property type="term" value="P:methylation"/>
    <property type="evidence" value="ECO:0007669"/>
    <property type="project" value="UniProtKB-KW"/>
</dbReference>
<keyword evidence="2" id="KW-0808">Transferase</keyword>
<evidence type="ECO:0000313" key="4">
    <source>
        <dbReference type="EMBL" id="MBL6459377.1"/>
    </source>
</evidence>
<dbReference type="CDD" id="cd02440">
    <property type="entry name" value="AdoMet_MTases"/>
    <property type="match status" value="1"/>
</dbReference>
<evidence type="ECO:0000313" key="5">
    <source>
        <dbReference type="Proteomes" id="UP000606490"/>
    </source>
</evidence>
<dbReference type="InterPro" id="IPR029063">
    <property type="entry name" value="SAM-dependent_MTases_sf"/>
</dbReference>
<keyword evidence="1 4" id="KW-0489">Methyltransferase</keyword>
<dbReference type="RefSeq" id="WP_202829111.1">
    <property type="nucleotide sequence ID" value="NZ_JAEUXJ010000036.1"/>
</dbReference>
<gene>
    <name evidence="4" type="ORF">JMJ55_29095</name>
</gene>
<evidence type="ECO:0000259" key="3">
    <source>
        <dbReference type="Pfam" id="PF13649"/>
    </source>
</evidence>
<name>A0ABS1VCG7_9PROT</name>
<proteinExistence type="predicted"/>